<dbReference type="Pfam" id="PF09335">
    <property type="entry name" value="VTT_dom"/>
    <property type="match status" value="1"/>
</dbReference>
<keyword evidence="7" id="KW-0732">Signal</keyword>
<reference evidence="9" key="1">
    <citation type="submission" date="2021-01" db="EMBL/GenBank/DDBJ databases">
        <authorList>
            <person name="Corre E."/>
            <person name="Pelletier E."/>
            <person name="Niang G."/>
            <person name="Scheremetjew M."/>
            <person name="Finn R."/>
            <person name="Kale V."/>
            <person name="Holt S."/>
            <person name="Cochrane G."/>
            <person name="Meng A."/>
            <person name="Brown T."/>
            <person name="Cohen L."/>
        </authorList>
    </citation>
    <scope>NUCLEOTIDE SEQUENCE</scope>
    <source>
        <strain evidence="9">SM1012Den-03</strain>
    </source>
</reference>
<evidence type="ECO:0000313" key="9">
    <source>
        <dbReference type="EMBL" id="CAD9593131.1"/>
    </source>
</evidence>
<keyword evidence="5 6" id="KW-0472">Membrane</keyword>
<evidence type="ECO:0000256" key="4">
    <source>
        <dbReference type="ARBA" id="ARBA00022989"/>
    </source>
</evidence>
<keyword evidence="2" id="KW-1003">Cell membrane</keyword>
<gene>
    <name evidence="9" type="ORF">SMAR0320_LOCUS7716</name>
</gene>
<feature type="transmembrane region" description="Helical" evidence="6">
    <location>
        <begin position="275"/>
        <end position="296"/>
    </location>
</feature>
<feature type="chain" id="PRO_5030784345" description="VTT domain-containing protein" evidence="7">
    <location>
        <begin position="24"/>
        <end position="322"/>
    </location>
</feature>
<evidence type="ECO:0000256" key="7">
    <source>
        <dbReference type="SAM" id="SignalP"/>
    </source>
</evidence>
<dbReference type="InterPro" id="IPR032816">
    <property type="entry name" value="VTT_dom"/>
</dbReference>
<dbReference type="InterPro" id="IPR015414">
    <property type="entry name" value="TMEM64"/>
</dbReference>
<evidence type="ECO:0000256" key="6">
    <source>
        <dbReference type="SAM" id="Phobius"/>
    </source>
</evidence>
<dbReference type="AlphaFoldDB" id="A0A7S2PDL5"/>
<feature type="transmembrane region" description="Helical" evidence="6">
    <location>
        <begin position="117"/>
        <end position="139"/>
    </location>
</feature>
<proteinExistence type="predicted"/>
<keyword evidence="3 6" id="KW-0812">Transmembrane</keyword>
<evidence type="ECO:0000256" key="5">
    <source>
        <dbReference type="ARBA" id="ARBA00023136"/>
    </source>
</evidence>
<feature type="domain" description="VTT" evidence="8">
    <location>
        <begin position="99"/>
        <end position="254"/>
    </location>
</feature>
<name>A0A7S2PDL5_9STRA</name>
<dbReference type="EMBL" id="HBGZ01010739">
    <property type="protein sequence ID" value="CAD9593131.1"/>
    <property type="molecule type" value="Transcribed_RNA"/>
</dbReference>
<dbReference type="GO" id="GO:0005886">
    <property type="term" value="C:plasma membrane"/>
    <property type="evidence" value="ECO:0007669"/>
    <property type="project" value="UniProtKB-SubCell"/>
</dbReference>
<evidence type="ECO:0000259" key="8">
    <source>
        <dbReference type="Pfam" id="PF09335"/>
    </source>
</evidence>
<feature type="signal peptide" evidence="7">
    <location>
        <begin position="1"/>
        <end position="23"/>
    </location>
</feature>
<evidence type="ECO:0000256" key="1">
    <source>
        <dbReference type="ARBA" id="ARBA00004651"/>
    </source>
</evidence>
<dbReference type="PANTHER" id="PTHR12677">
    <property type="entry name" value="GOLGI APPARATUS MEMBRANE PROTEIN TVP38-RELATED"/>
    <property type="match status" value="1"/>
</dbReference>
<protein>
    <recommendedName>
        <fullName evidence="8">VTT domain-containing protein</fullName>
    </recommendedName>
</protein>
<sequence length="322" mass="35185">MTKPLTSLLLLLGCISLIETVQAHQIPNITSTNLFHNSVQVMPTETAHVHRHLHANMSNFTFIDAIHSTGAWIASVAQEQGPWVMVLAVMTTDSVPLMPTQPIAIIAGAVYKLPKGLLAIIIGQSLATAFCILVGRYIIAKRHRNQRRSEYATIADTDLESCAEDLATNTKQATSTRHESKLTRVLEEMTVGLNSKDYKTVFGTILLLRQSPVLPFSLGNYFIGASTEAPVLLCVLANMIGCLPLNFIWVGAGAGGTAAFDALEDDNERLKVKEGLEVIGSLATAAMVLFCAKIIWKVWQEEHKPDDQRVKAEEEIPLISTI</sequence>
<dbReference type="PANTHER" id="PTHR12677:SF59">
    <property type="entry name" value="GOLGI APPARATUS MEMBRANE PROTEIN TVP38-RELATED"/>
    <property type="match status" value="1"/>
</dbReference>
<evidence type="ECO:0000256" key="2">
    <source>
        <dbReference type="ARBA" id="ARBA00022475"/>
    </source>
</evidence>
<keyword evidence="4 6" id="KW-1133">Transmembrane helix</keyword>
<organism evidence="9">
    <name type="scientific">Skeletonema marinoi</name>
    <dbReference type="NCBI Taxonomy" id="267567"/>
    <lineage>
        <taxon>Eukaryota</taxon>
        <taxon>Sar</taxon>
        <taxon>Stramenopiles</taxon>
        <taxon>Ochrophyta</taxon>
        <taxon>Bacillariophyta</taxon>
        <taxon>Coscinodiscophyceae</taxon>
        <taxon>Thalassiosirophycidae</taxon>
        <taxon>Thalassiosirales</taxon>
        <taxon>Skeletonemataceae</taxon>
        <taxon>Skeletonema</taxon>
        <taxon>Skeletonema marinoi-dohrnii complex</taxon>
    </lineage>
</organism>
<evidence type="ECO:0000256" key="3">
    <source>
        <dbReference type="ARBA" id="ARBA00022692"/>
    </source>
</evidence>
<accession>A0A7S2PDL5</accession>
<comment type="subcellular location">
    <subcellularLocation>
        <location evidence="1">Cell membrane</location>
        <topology evidence="1">Multi-pass membrane protein</topology>
    </subcellularLocation>
</comment>